<organism evidence="1">
    <name type="scientific">Anguilla anguilla</name>
    <name type="common">European freshwater eel</name>
    <name type="synonym">Muraena anguilla</name>
    <dbReference type="NCBI Taxonomy" id="7936"/>
    <lineage>
        <taxon>Eukaryota</taxon>
        <taxon>Metazoa</taxon>
        <taxon>Chordata</taxon>
        <taxon>Craniata</taxon>
        <taxon>Vertebrata</taxon>
        <taxon>Euteleostomi</taxon>
        <taxon>Actinopterygii</taxon>
        <taxon>Neopterygii</taxon>
        <taxon>Teleostei</taxon>
        <taxon>Anguilliformes</taxon>
        <taxon>Anguillidae</taxon>
        <taxon>Anguilla</taxon>
    </lineage>
</organism>
<evidence type="ECO:0000313" key="1">
    <source>
        <dbReference type="EMBL" id="JAH68981.1"/>
    </source>
</evidence>
<reference evidence="1" key="1">
    <citation type="submission" date="2014-11" db="EMBL/GenBank/DDBJ databases">
        <authorList>
            <person name="Amaro Gonzalez C."/>
        </authorList>
    </citation>
    <scope>NUCLEOTIDE SEQUENCE</scope>
</reference>
<reference evidence="1" key="2">
    <citation type="journal article" date="2015" name="Fish Shellfish Immunol.">
        <title>Early steps in the European eel (Anguilla anguilla)-Vibrio vulnificus interaction in the gills: Role of the RtxA13 toxin.</title>
        <authorList>
            <person name="Callol A."/>
            <person name="Pajuelo D."/>
            <person name="Ebbesson L."/>
            <person name="Teles M."/>
            <person name="MacKenzie S."/>
            <person name="Amaro C."/>
        </authorList>
    </citation>
    <scope>NUCLEOTIDE SEQUENCE</scope>
</reference>
<protein>
    <submittedName>
        <fullName evidence="1">Uncharacterized protein</fullName>
    </submittedName>
</protein>
<sequence>MAKLYLVIQQIFLF</sequence>
<proteinExistence type="predicted"/>
<accession>A0A0E9UTB1</accession>
<name>A0A0E9UTB1_ANGAN</name>
<dbReference type="EMBL" id="GBXM01039596">
    <property type="protein sequence ID" value="JAH68981.1"/>
    <property type="molecule type" value="Transcribed_RNA"/>
</dbReference>